<reference evidence="1" key="1">
    <citation type="submission" date="2020-03" db="EMBL/GenBank/DDBJ databases">
        <title>The deep terrestrial virosphere.</title>
        <authorList>
            <person name="Holmfeldt K."/>
            <person name="Nilsson E."/>
            <person name="Simone D."/>
            <person name="Lopez-Fernandez M."/>
            <person name="Wu X."/>
            <person name="de Brujin I."/>
            <person name="Lundin D."/>
            <person name="Andersson A."/>
            <person name="Bertilsson S."/>
            <person name="Dopson M."/>
        </authorList>
    </citation>
    <scope>NUCLEOTIDE SEQUENCE</scope>
    <source>
        <strain evidence="1">TM448A04278</strain>
    </source>
</reference>
<sequence length="78" mass="9332">MMIVPLPEGEVTWDTGSVRRKLVEQLEFDEARHRKEIEDLFREIEEGLGVSKAVIFYSEWWQALKKKYLKKLKRASHK</sequence>
<name>A0A6H2A2N5_9ZZZZ</name>
<accession>A0A6H2A2N5</accession>
<gene>
    <name evidence="1" type="ORF">TM448A04278_0008</name>
</gene>
<dbReference type="AlphaFoldDB" id="A0A6H2A2N5"/>
<protein>
    <submittedName>
        <fullName evidence="1">Uncharacterized protein</fullName>
    </submittedName>
</protein>
<proteinExistence type="predicted"/>
<evidence type="ECO:0000313" key="1">
    <source>
        <dbReference type="EMBL" id="QJA54028.1"/>
    </source>
</evidence>
<dbReference type="EMBL" id="MT144471">
    <property type="protein sequence ID" value="QJA54028.1"/>
    <property type="molecule type" value="Genomic_DNA"/>
</dbReference>
<organism evidence="1">
    <name type="scientific">viral metagenome</name>
    <dbReference type="NCBI Taxonomy" id="1070528"/>
    <lineage>
        <taxon>unclassified sequences</taxon>
        <taxon>metagenomes</taxon>
        <taxon>organismal metagenomes</taxon>
    </lineage>
</organism>